<sequence length="23" mass="2737">MSENLFSLFVSPTHLNFLIKRRS</sequence>
<organism evidence="1">
    <name type="scientific">Rhizophora mucronata</name>
    <name type="common">Asiatic mangrove</name>
    <dbReference type="NCBI Taxonomy" id="61149"/>
    <lineage>
        <taxon>Eukaryota</taxon>
        <taxon>Viridiplantae</taxon>
        <taxon>Streptophyta</taxon>
        <taxon>Embryophyta</taxon>
        <taxon>Tracheophyta</taxon>
        <taxon>Spermatophyta</taxon>
        <taxon>Magnoliopsida</taxon>
        <taxon>eudicotyledons</taxon>
        <taxon>Gunneridae</taxon>
        <taxon>Pentapetalae</taxon>
        <taxon>rosids</taxon>
        <taxon>fabids</taxon>
        <taxon>Malpighiales</taxon>
        <taxon>Rhizophoraceae</taxon>
        <taxon>Rhizophora</taxon>
    </lineage>
</organism>
<dbReference type="AlphaFoldDB" id="A0A2P2N0I7"/>
<name>A0A2P2N0I7_RHIMU</name>
<evidence type="ECO:0000313" key="1">
    <source>
        <dbReference type="EMBL" id="MBX35997.1"/>
    </source>
</evidence>
<accession>A0A2P2N0I7</accession>
<reference evidence="1" key="1">
    <citation type="submission" date="2018-02" db="EMBL/GenBank/DDBJ databases">
        <title>Rhizophora mucronata_Transcriptome.</title>
        <authorList>
            <person name="Meera S.P."/>
            <person name="Sreeshan A."/>
            <person name="Augustine A."/>
        </authorList>
    </citation>
    <scope>NUCLEOTIDE SEQUENCE</scope>
    <source>
        <tissue evidence="1">Leaf</tissue>
    </source>
</reference>
<proteinExistence type="predicted"/>
<protein>
    <submittedName>
        <fullName evidence="1">Uncharacterized protein</fullName>
    </submittedName>
</protein>
<dbReference type="EMBL" id="GGEC01055513">
    <property type="protein sequence ID" value="MBX35997.1"/>
    <property type="molecule type" value="Transcribed_RNA"/>
</dbReference>